<dbReference type="GO" id="GO:0016020">
    <property type="term" value="C:membrane"/>
    <property type="evidence" value="ECO:0007669"/>
    <property type="project" value="TreeGrafter"/>
</dbReference>
<dbReference type="SUPFAM" id="SSF52151">
    <property type="entry name" value="FabD/lysophospholipase-like"/>
    <property type="match status" value="1"/>
</dbReference>
<dbReference type="GO" id="GO:0047499">
    <property type="term" value="F:calcium-independent phospholipase A2 activity"/>
    <property type="evidence" value="ECO:0007669"/>
    <property type="project" value="TreeGrafter"/>
</dbReference>
<keyword evidence="2 4" id="KW-0442">Lipid degradation</keyword>
<evidence type="ECO:0000313" key="7">
    <source>
        <dbReference type="EMBL" id="CAG8626754.1"/>
    </source>
</evidence>
<feature type="active site" description="Nucleophile" evidence="4">
    <location>
        <position position="360"/>
    </location>
</feature>
<organism evidence="7 8">
    <name type="scientific">Dentiscutata erythropus</name>
    <dbReference type="NCBI Taxonomy" id="1348616"/>
    <lineage>
        <taxon>Eukaryota</taxon>
        <taxon>Fungi</taxon>
        <taxon>Fungi incertae sedis</taxon>
        <taxon>Mucoromycota</taxon>
        <taxon>Glomeromycotina</taxon>
        <taxon>Glomeromycetes</taxon>
        <taxon>Diversisporales</taxon>
        <taxon>Gigasporaceae</taxon>
        <taxon>Dentiscutata</taxon>
    </lineage>
</organism>
<reference evidence="7" key="1">
    <citation type="submission" date="2021-06" db="EMBL/GenBank/DDBJ databases">
        <authorList>
            <person name="Kallberg Y."/>
            <person name="Tangrot J."/>
            <person name="Rosling A."/>
        </authorList>
    </citation>
    <scope>NUCLEOTIDE SEQUENCE</scope>
    <source>
        <strain evidence="7">MA453B</strain>
    </source>
</reference>
<dbReference type="Proteomes" id="UP000789405">
    <property type="component" value="Unassembled WGS sequence"/>
</dbReference>
<evidence type="ECO:0000313" key="8">
    <source>
        <dbReference type="Proteomes" id="UP000789405"/>
    </source>
</evidence>
<evidence type="ECO:0000256" key="3">
    <source>
        <dbReference type="ARBA" id="ARBA00023098"/>
    </source>
</evidence>
<dbReference type="GO" id="GO:0046486">
    <property type="term" value="P:glycerolipid metabolic process"/>
    <property type="evidence" value="ECO:0007669"/>
    <property type="project" value="UniProtKB-ARBA"/>
</dbReference>
<dbReference type="GO" id="GO:0019369">
    <property type="term" value="P:arachidonate metabolic process"/>
    <property type="evidence" value="ECO:0007669"/>
    <property type="project" value="TreeGrafter"/>
</dbReference>
<dbReference type="OrthoDB" id="1658288at2759"/>
<dbReference type="PROSITE" id="PS51635">
    <property type="entry name" value="PNPLA"/>
    <property type="match status" value="1"/>
</dbReference>
<sequence>MFKKKYNTRSQREEKDQEYNTSNLTESSDINDAKLSENCQEFNNFDSPLLNLLQLAFESKNQLETSNKCFQSKTNKNNRQILPDQSLKVPNIEILTNNVKSNSQLSNIKQLAKSLSHHSDQQQKKHGQYLSDKLLSKFEWNELDELILLLLPFAQSTKLIGGTQYPTLGMMLPTISLLTLHLCHIKRSLKSSEILNVCQLIENSIFACWESPLMEAYIASYLDPSSKIYLLQIVKKKEVLDVLSKIIKTNNTSINTPAKTEMNRFFDYVVNDELERYEKVTQMNKLLGSGFTKINVVPSHTDQTTKYVLSIDGGGIRGLIPALILEEIETQVTEKVKARINKQEVDVRIADLFDFVSGTSTGSIIALGLVVSDENNRPKLKASQIVKIYRTEGNKIFSKGFLSKFLPVPLLFLYDPSGIEELLRTNFGDKKIIDSDIVNGIKVLIPSFNITHNKRAFFTNYILPKDENEKPAQDEREQKNRERNYAKKEAYMRDAIRASTAAPVYFPSARIEIENGVVEEFIDGGVVMNNPSTKAYTDSKRYFERENPNHKIVMCSFSTGYFKELPKSLGNSTYRWVKPIISLTMTEEGISNNNIMQSISKLDKKNLTYHRFTTQLNRRIELDSMQTKDIEELENAAKKIMQEKEFSDLVDDLSNHYIAKMPKIKDNQK</sequence>
<proteinExistence type="predicted"/>
<dbReference type="GO" id="GO:0016042">
    <property type="term" value="P:lipid catabolic process"/>
    <property type="evidence" value="ECO:0007669"/>
    <property type="project" value="UniProtKB-UniRule"/>
</dbReference>
<name>A0A9N9GQ78_9GLOM</name>
<keyword evidence="8" id="KW-1185">Reference proteome</keyword>
<evidence type="ECO:0000256" key="4">
    <source>
        <dbReference type="PROSITE-ProRule" id="PRU01161"/>
    </source>
</evidence>
<keyword evidence="3 4" id="KW-0443">Lipid metabolism</keyword>
<dbReference type="SUPFAM" id="SSF53098">
    <property type="entry name" value="Ribonuclease H-like"/>
    <property type="match status" value="1"/>
</dbReference>
<protein>
    <submittedName>
        <fullName evidence="7">22812_t:CDS:1</fullName>
    </submittedName>
</protein>
<dbReference type="InterPro" id="IPR016035">
    <property type="entry name" value="Acyl_Trfase/lysoPLipase"/>
</dbReference>
<feature type="short sequence motif" description="GXGXXG" evidence="4">
    <location>
        <begin position="313"/>
        <end position="318"/>
    </location>
</feature>
<dbReference type="AlphaFoldDB" id="A0A9N9GQ78"/>
<evidence type="ECO:0000256" key="1">
    <source>
        <dbReference type="ARBA" id="ARBA00022801"/>
    </source>
</evidence>
<dbReference type="PANTHER" id="PTHR24185">
    <property type="entry name" value="CALCIUM-INDEPENDENT PHOSPHOLIPASE A2-GAMMA"/>
    <property type="match status" value="1"/>
</dbReference>
<dbReference type="EMBL" id="CAJVPY010004737">
    <property type="protein sequence ID" value="CAG8626754.1"/>
    <property type="molecule type" value="Genomic_DNA"/>
</dbReference>
<evidence type="ECO:0000256" key="2">
    <source>
        <dbReference type="ARBA" id="ARBA00022963"/>
    </source>
</evidence>
<feature type="active site" description="Proton acceptor" evidence="4">
    <location>
        <position position="523"/>
    </location>
</feature>
<evidence type="ECO:0000256" key="5">
    <source>
        <dbReference type="SAM" id="MobiDB-lite"/>
    </source>
</evidence>
<dbReference type="CDD" id="cd07199">
    <property type="entry name" value="Pat17_PNPLA8_PNPLA9_like"/>
    <property type="match status" value="1"/>
</dbReference>
<keyword evidence="1 4" id="KW-0378">Hydrolase</keyword>
<dbReference type="Gene3D" id="3.40.1090.10">
    <property type="entry name" value="Cytosolic phospholipase A2 catalytic domain"/>
    <property type="match status" value="1"/>
</dbReference>
<feature type="region of interest" description="Disordered" evidence="5">
    <location>
        <begin position="1"/>
        <end position="25"/>
    </location>
</feature>
<dbReference type="PANTHER" id="PTHR24185:SF1">
    <property type="entry name" value="CALCIUM-INDEPENDENT PHOSPHOLIPASE A2-GAMMA"/>
    <property type="match status" value="1"/>
</dbReference>
<dbReference type="Pfam" id="PF01734">
    <property type="entry name" value="Patatin"/>
    <property type="match status" value="1"/>
</dbReference>
<evidence type="ECO:0000259" key="6">
    <source>
        <dbReference type="PROSITE" id="PS51635"/>
    </source>
</evidence>
<feature type="domain" description="PNPLA" evidence="6">
    <location>
        <begin position="309"/>
        <end position="536"/>
    </location>
</feature>
<dbReference type="InterPro" id="IPR002641">
    <property type="entry name" value="PNPLA_dom"/>
</dbReference>
<feature type="short sequence motif" description="DGA/G" evidence="4">
    <location>
        <begin position="523"/>
        <end position="525"/>
    </location>
</feature>
<comment type="caution">
    <text evidence="7">The sequence shown here is derived from an EMBL/GenBank/DDBJ whole genome shotgun (WGS) entry which is preliminary data.</text>
</comment>
<feature type="short sequence motif" description="GXSXG" evidence="4">
    <location>
        <begin position="358"/>
        <end position="362"/>
    </location>
</feature>
<accession>A0A9N9GQ78</accession>
<dbReference type="InterPro" id="IPR012337">
    <property type="entry name" value="RNaseH-like_sf"/>
</dbReference>
<gene>
    <name evidence="7" type="ORF">DERYTH_LOCUS8931</name>
</gene>